<sequence length="116" mass="13476">MLTSVTDDTNRKKALSIRVTSVSWLNFILTVTFLSLQEYSIMICRFKYTVSVLFRQEHCFNPVLLVSAEVVWSTSEGKRSVADSNRRQNLSVNNRQYDEEDPIQEIFEPERLILGL</sequence>
<keyword evidence="3" id="KW-1185">Reference proteome</keyword>
<protein>
    <submittedName>
        <fullName evidence="2">Cysteine--tRNA ligase</fullName>
    </submittedName>
</protein>
<keyword evidence="1" id="KW-0472">Membrane</keyword>
<evidence type="ECO:0000256" key="1">
    <source>
        <dbReference type="SAM" id="Phobius"/>
    </source>
</evidence>
<proteinExistence type="predicted"/>
<keyword evidence="2" id="KW-0436">Ligase</keyword>
<keyword evidence="1" id="KW-1133">Transmembrane helix</keyword>
<dbReference type="EMBL" id="JBEUSY010000490">
    <property type="protein sequence ID" value="KAL1229402.1"/>
    <property type="molecule type" value="Genomic_DNA"/>
</dbReference>
<keyword evidence="1" id="KW-0812">Transmembrane</keyword>
<feature type="transmembrane region" description="Helical" evidence="1">
    <location>
        <begin position="15"/>
        <end position="36"/>
    </location>
</feature>
<comment type="caution">
    <text evidence="2">The sequence shown here is derived from an EMBL/GenBank/DDBJ whole genome shotgun (WGS) entry which is preliminary data.</text>
</comment>
<dbReference type="Proteomes" id="UP001558632">
    <property type="component" value="Unassembled WGS sequence"/>
</dbReference>
<name>A0ABR3K592_TRISP</name>
<organism evidence="2 3">
    <name type="scientific">Trichinella spiralis</name>
    <name type="common">Trichina worm</name>
    <dbReference type="NCBI Taxonomy" id="6334"/>
    <lineage>
        <taxon>Eukaryota</taxon>
        <taxon>Metazoa</taxon>
        <taxon>Ecdysozoa</taxon>
        <taxon>Nematoda</taxon>
        <taxon>Enoplea</taxon>
        <taxon>Dorylaimia</taxon>
        <taxon>Trichinellida</taxon>
        <taxon>Trichinellidae</taxon>
        <taxon>Trichinella</taxon>
    </lineage>
</organism>
<evidence type="ECO:0000313" key="3">
    <source>
        <dbReference type="Proteomes" id="UP001558632"/>
    </source>
</evidence>
<accession>A0ABR3K592</accession>
<reference evidence="2 3" key="1">
    <citation type="submission" date="2024-07" db="EMBL/GenBank/DDBJ databases">
        <title>Enhanced genomic and transcriptomic resources for Trichinella pseudospiralis and T. spiralis underpin the discovery of pronounced molecular differences between stages and species.</title>
        <authorList>
            <person name="Pasi K.K."/>
            <person name="La Rosa G."/>
            <person name="Gomez-Morales M.A."/>
            <person name="Tosini F."/>
            <person name="Sumanam S."/>
            <person name="Young N.D."/>
            <person name="Chang B.C."/>
            <person name="Robin G.B."/>
        </authorList>
    </citation>
    <scope>NUCLEOTIDE SEQUENCE [LARGE SCALE GENOMIC DNA]</scope>
    <source>
        <strain evidence="2">ISS534</strain>
    </source>
</reference>
<evidence type="ECO:0000313" key="2">
    <source>
        <dbReference type="EMBL" id="KAL1229402.1"/>
    </source>
</evidence>
<dbReference type="GO" id="GO:0016874">
    <property type="term" value="F:ligase activity"/>
    <property type="evidence" value="ECO:0007669"/>
    <property type="project" value="UniProtKB-KW"/>
</dbReference>
<gene>
    <name evidence="2" type="ORF">TSPI_04509</name>
</gene>